<protein>
    <submittedName>
        <fullName evidence="7">Integral membrane protein DUF92-domain-containing protein</fullName>
    </submittedName>
</protein>
<organism evidence="7 8">
    <name type="scientific">Neohortaea acidophila</name>
    <dbReference type="NCBI Taxonomy" id="245834"/>
    <lineage>
        <taxon>Eukaryota</taxon>
        <taxon>Fungi</taxon>
        <taxon>Dikarya</taxon>
        <taxon>Ascomycota</taxon>
        <taxon>Pezizomycotina</taxon>
        <taxon>Dothideomycetes</taxon>
        <taxon>Dothideomycetidae</taxon>
        <taxon>Mycosphaerellales</taxon>
        <taxon>Teratosphaeriaceae</taxon>
        <taxon>Neohortaea</taxon>
    </lineage>
</organism>
<comment type="similarity">
    <text evidence="2">Belongs to the TMEM19 family.</text>
</comment>
<feature type="transmembrane region" description="Helical" evidence="6">
    <location>
        <begin position="97"/>
        <end position="116"/>
    </location>
</feature>
<keyword evidence="5 6" id="KW-0472">Membrane</keyword>
<sequence>MDITTFAQDHISQLTVTVGVMSYALLRNKLTPGGILAGLLIAFIHMLHPWPAFFWLLIVFFLLGTFVTKIGHKAKLHLTHSSTGGSGGEGPRTSSQVFANSGFASVLILTHLYILTSTPFISSVIPISPGLYAPHLYRLLPLGIVAQYAAVAADTFSSELGILAKSQPFLITKPWKRVPRGTNGGVTLEGLLYGLLGGFLLTIVANGALRFLPPFNRLHGPAVLMLTLMGLVGSVIDSVLGALVQATVTDKGSGRVVEGDGGRRVKVVPGGSRVVVGKDILTNNGVNFVMASLTSVLAMGGSRIYI</sequence>
<gene>
    <name evidence="7" type="ORF">BDY17DRAFT_316497</name>
</gene>
<evidence type="ECO:0000256" key="4">
    <source>
        <dbReference type="ARBA" id="ARBA00022989"/>
    </source>
</evidence>
<dbReference type="EMBL" id="MU001635">
    <property type="protein sequence ID" value="KAF2482865.1"/>
    <property type="molecule type" value="Genomic_DNA"/>
</dbReference>
<dbReference type="Pfam" id="PF01940">
    <property type="entry name" value="DUF92"/>
    <property type="match status" value="1"/>
</dbReference>
<evidence type="ECO:0000256" key="2">
    <source>
        <dbReference type="ARBA" id="ARBA00009012"/>
    </source>
</evidence>
<dbReference type="GO" id="GO:0016020">
    <property type="term" value="C:membrane"/>
    <property type="evidence" value="ECO:0007669"/>
    <property type="project" value="UniProtKB-SubCell"/>
</dbReference>
<comment type="subcellular location">
    <subcellularLocation>
        <location evidence="1">Membrane</location>
        <topology evidence="1">Multi-pass membrane protein</topology>
    </subcellularLocation>
</comment>
<evidence type="ECO:0000256" key="1">
    <source>
        <dbReference type="ARBA" id="ARBA00004141"/>
    </source>
</evidence>
<keyword evidence="3 6" id="KW-0812">Transmembrane</keyword>
<proteinExistence type="inferred from homology"/>
<evidence type="ECO:0000256" key="5">
    <source>
        <dbReference type="ARBA" id="ARBA00023136"/>
    </source>
</evidence>
<dbReference type="AlphaFoldDB" id="A0A6A6PSK4"/>
<reference evidence="7" key="1">
    <citation type="journal article" date="2020" name="Stud. Mycol.">
        <title>101 Dothideomycetes genomes: a test case for predicting lifestyles and emergence of pathogens.</title>
        <authorList>
            <person name="Haridas S."/>
            <person name="Albert R."/>
            <person name="Binder M."/>
            <person name="Bloem J."/>
            <person name="Labutti K."/>
            <person name="Salamov A."/>
            <person name="Andreopoulos B."/>
            <person name="Baker S."/>
            <person name="Barry K."/>
            <person name="Bills G."/>
            <person name="Bluhm B."/>
            <person name="Cannon C."/>
            <person name="Castanera R."/>
            <person name="Culley D."/>
            <person name="Daum C."/>
            <person name="Ezra D."/>
            <person name="Gonzalez J."/>
            <person name="Henrissat B."/>
            <person name="Kuo A."/>
            <person name="Liang C."/>
            <person name="Lipzen A."/>
            <person name="Lutzoni F."/>
            <person name="Magnuson J."/>
            <person name="Mondo S."/>
            <person name="Nolan M."/>
            <person name="Ohm R."/>
            <person name="Pangilinan J."/>
            <person name="Park H.-J."/>
            <person name="Ramirez L."/>
            <person name="Alfaro M."/>
            <person name="Sun H."/>
            <person name="Tritt A."/>
            <person name="Yoshinaga Y."/>
            <person name="Zwiers L.-H."/>
            <person name="Turgeon B."/>
            <person name="Goodwin S."/>
            <person name="Spatafora J."/>
            <person name="Crous P."/>
            <person name="Grigoriev I."/>
        </authorList>
    </citation>
    <scope>NUCLEOTIDE SEQUENCE</scope>
    <source>
        <strain evidence="7">CBS 113389</strain>
    </source>
</reference>
<feature type="transmembrane region" description="Helical" evidence="6">
    <location>
        <begin position="224"/>
        <end position="244"/>
    </location>
</feature>
<dbReference type="RefSeq" id="XP_033589435.1">
    <property type="nucleotide sequence ID" value="XM_033736016.1"/>
</dbReference>
<dbReference type="PANTHER" id="PTHR13353:SF5">
    <property type="entry name" value="TRANSMEMBRANE PROTEIN 19"/>
    <property type="match status" value="1"/>
</dbReference>
<keyword evidence="8" id="KW-1185">Reference proteome</keyword>
<feature type="transmembrane region" description="Helical" evidence="6">
    <location>
        <begin position="30"/>
        <end position="47"/>
    </location>
</feature>
<feature type="transmembrane region" description="Helical" evidence="6">
    <location>
        <begin position="191"/>
        <end position="212"/>
    </location>
</feature>
<name>A0A6A6PSK4_9PEZI</name>
<dbReference type="PANTHER" id="PTHR13353">
    <property type="entry name" value="TRANSMEMBRANE PROTEIN 19"/>
    <property type="match status" value="1"/>
</dbReference>
<accession>A0A6A6PSK4</accession>
<dbReference type="GeneID" id="54477018"/>
<dbReference type="Proteomes" id="UP000799767">
    <property type="component" value="Unassembled WGS sequence"/>
</dbReference>
<dbReference type="InterPro" id="IPR002794">
    <property type="entry name" value="DUF92_TMEM19"/>
</dbReference>
<keyword evidence="4 6" id="KW-1133">Transmembrane helix</keyword>
<evidence type="ECO:0000313" key="8">
    <source>
        <dbReference type="Proteomes" id="UP000799767"/>
    </source>
</evidence>
<evidence type="ECO:0000256" key="3">
    <source>
        <dbReference type="ARBA" id="ARBA00022692"/>
    </source>
</evidence>
<evidence type="ECO:0000313" key="7">
    <source>
        <dbReference type="EMBL" id="KAF2482865.1"/>
    </source>
</evidence>
<evidence type="ECO:0000256" key="6">
    <source>
        <dbReference type="SAM" id="Phobius"/>
    </source>
</evidence>
<dbReference type="OrthoDB" id="15001at2759"/>
<feature type="transmembrane region" description="Helical" evidence="6">
    <location>
        <begin position="53"/>
        <end position="71"/>
    </location>
</feature>